<name>A0A8J3DB00_9BACT</name>
<dbReference type="Proteomes" id="UP000598271">
    <property type="component" value="Unassembled WGS sequence"/>
</dbReference>
<comment type="caution">
    <text evidence="1">The sequence shown here is derived from an EMBL/GenBank/DDBJ whole genome shotgun (WGS) entry which is preliminary data.</text>
</comment>
<dbReference type="EMBL" id="BMXF01000003">
    <property type="protein sequence ID" value="GHB77978.1"/>
    <property type="molecule type" value="Genomic_DNA"/>
</dbReference>
<protein>
    <submittedName>
        <fullName evidence="1">Uncharacterized protein</fullName>
    </submittedName>
</protein>
<dbReference type="AlphaFoldDB" id="A0A8J3DB00"/>
<keyword evidence="2" id="KW-1185">Reference proteome</keyword>
<evidence type="ECO:0000313" key="1">
    <source>
        <dbReference type="EMBL" id="GHB77978.1"/>
    </source>
</evidence>
<dbReference type="RefSeq" id="WP_229581090.1">
    <property type="nucleotide sequence ID" value="NZ_BMXF01000003.1"/>
</dbReference>
<proteinExistence type="predicted"/>
<sequence length="121" mass="13239">MRKYLPAALLLTLIGTIYHDVCASHVRAGEITARRISGSSLTYEITFTGCYDQVGGSDAARTQNSVRFYVGSVGPIEVARKTPIANIGNGTSRNEYVFTYTFPAPGTFTISTSIINRNIYY</sequence>
<reference evidence="1 2" key="1">
    <citation type="journal article" date="2014" name="Int. J. Syst. Evol. Microbiol.">
        <title>Complete genome sequence of Corynebacterium casei LMG S-19264T (=DSM 44701T), isolated from a smear-ripened cheese.</title>
        <authorList>
            <consortium name="US DOE Joint Genome Institute (JGI-PGF)"/>
            <person name="Walter F."/>
            <person name="Albersmeier A."/>
            <person name="Kalinowski J."/>
            <person name="Ruckert C."/>
        </authorList>
    </citation>
    <scope>NUCLEOTIDE SEQUENCE [LARGE SCALE GENOMIC DNA]</scope>
    <source>
        <strain evidence="1 2">KCTC 12866</strain>
    </source>
</reference>
<gene>
    <name evidence="1" type="ORF">GCM10007390_35210</name>
</gene>
<organism evidence="1 2">
    <name type="scientific">Persicitalea jodogahamensis</name>
    <dbReference type="NCBI Taxonomy" id="402147"/>
    <lineage>
        <taxon>Bacteria</taxon>
        <taxon>Pseudomonadati</taxon>
        <taxon>Bacteroidota</taxon>
        <taxon>Cytophagia</taxon>
        <taxon>Cytophagales</taxon>
        <taxon>Spirosomataceae</taxon>
        <taxon>Persicitalea</taxon>
    </lineage>
</organism>
<accession>A0A8J3DB00</accession>
<evidence type="ECO:0000313" key="2">
    <source>
        <dbReference type="Proteomes" id="UP000598271"/>
    </source>
</evidence>